<keyword evidence="2" id="KW-1185">Reference proteome</keyword>
<gene>
    <name evidence="1" type="ORF">DRF58_10875</name>
</gene>
<reference evidence="1 2" key="1">
    <citation type="journal article" date="2006" name="Int. J. Syst. Evol. Microbiol.">
        <title>Chryseobacterium hispanicum sp. nov., isolated from the drinking water distribution system of Sevilla, Spain.</title>
        <authorList>
            <person name="Gallego V."/>
            <person name="Garcia M.T."/>
            <person name="Ventosa A."/>
        </authorList>
    </citation>
    <scope>NUCLEOTIDE SEQUENCE [LARGE SCALE GENOMIC DNA]</scope>
    <source>
        <strain evidence="1 2">KCTC 22104</strain>
    </source>
</reference>
<protein>
    <recommendedName>
        <fullName evidence="3">DKNYY family protein</fullName>
    </recommendedName>
</protein>
<accession>A0A3D9CW65</accession>
<evidence type="ECO:0008006" key="3">
    <source>
        <dbReference type="Google" id="ProtNLM"/>
    </source>
</evidence>
<dbReference type="Pfam" id="PF13644">
    <property type="entry name" value="DKNYY"/>
    <property type="match status" value="1"/>
</dbReference>
<organism evidence="1 2">
    <name type="scientific">Epilithonimonas hispanica</name>
    <dbReference type="NCBI Taxonomy" id="358687"/>
    <lineage>
        <taxon>Bacteria</taxon>
        <taxon>Pseudomonadati</taxon>
        <taxon>Bacteroidota</taxon>
        <taxon>Flavobacteriia</taxon>
        <taxon>Flavobacteriales</taxon>
        <taxon>Weeksellaceae</taxon>
        <taxon>Chryseobacterium group</taxon>
        <taxon>Epilithonimonas</taxon>
    </lineage>
</organism>
<comment type="caution">
    <text evidence="1">The sequence shown here is derived from an EMBL/GenBank/DDBJ whole genome shotgun (WGS) entry which is preliminary data.</text>
</comment>
<dbReference type="OrthoDB" id="8647779at2"/>
<dbReference type="EMBL" id="QNUG01000021">
    <property type="protein sequence ID" value="REC70015.1"/>
    <property type="molecule type" value="Genomic_DNA"/>
</dbReference>
<dbReference type="InterPro" id="IPR027375">
    <property type="entry name" value="DKNYY"/>
</dbReference>
<dbReference type="RefSeq" id="WP_116035390.1">
    <property type="nucleotide sequence ID" value="NZ_JBHLVV010000110.1"/>
</dbReference>
<evidence type="ECO:0000313" key="1">
    <source>
        <dbReference type="EMBL" id="REC70015.1"/>
    </source>
</evidence>
<proteinExistence type="predicted"/>
<evidence type="ECO:0000313" key="2">
    <source>
        <dbReference type="Proteomes" id="UP000256326"/>
    </source>
</evidence>
<name>A0A3D9CW65_9FLAO</name>
<dbReference type="AlphaFoldDB" id="A0A3D9CW65"/>
<dbReference type="Proteomes" id="UP000256326">
    <property type="component" value="Unassembled WGS sequence"/>
</dbReference>
<dbReference type="PROSITE" id="PS51257">
    <property type="entry name" value="PROKAR_LIPOPROTEIN"/>
    <property type="match status" value="1"/>
</dbReference>
<sequence>MFYRFRFLIAGLLILVFASCFGLLYVSLSDKAQPITYNTPKNDLNGVYCIYEGKVYAMIPSNGYYEVMGADAKTFKTFTDHFQDAHIGWDANHVYAGNIILEGLDPNKIKALSNNYYTDGTITYFCARHSERNQELGTLTEVMQLVGHSIGIAEKPQTYWYPFIELPKNQLYTSKRGFDIVGHTQHAFFRGLVMPKADPKSIRPLSIRYMDRDMRESTSYFTDGKHVYYQNLLLPVAYNASLFQVGIEGDVPSRTAYLIDDLHGMVYADGHGFDESAAPYKMLSANLKHASQALFSSRKGIYFYDPESEKVKRAGDNPFVDNQFKLLAPDVFVSGDKLFPKGFRTLGQKNRVG</sequence>